<comment type="caution">
    <text evidence="1">The sequence shown here is derived from an EMBL/GenBank/DDBJ whole genome shotgun (WGS) entry which is preliminary data.</text>
</comment>
<accession>A0AAN9AYZ8</accession>
<evidence type="ECO:0000313" key="2">
    <source>
        <dbReference type="Proteomes" id="UP001374579"/>
    </source>
</evidence>
<sequence length="138" mass="15716">MESRNEIPTSDSDIEDMFIELGQACITEDIVRDVDAVLQLYIIHGNGEEHPVFLNLKKDGGSVGRGEWDQSRIAGIFRVLAQDVPIFFRGDRAELFQAFSDGRIKVQVNNSTPLLRIEQYWKKISALYEERFGGNTHD</sequence>
<name>A0AAN9AYZ8_9CAEN</name>
<keyword evidence="2" id="KW-1185">Reference proteome</keyword>
<evidence type="ECO:0000313" key="1">
    <source>
        <dbReference type="EMBL" id="KAK7095818.1"/>
    </source>
</evidence>
<organism evidence="1 2">
    <name type="scientific">Littorina saxatilis</name>
    <dbReference type="NCBI Taxonomy" id="31220"/>
    <lineage>
        <taxon>Eukaryota</taxon>
        <taxon>Metazoa</taxon>
        <taxon>Spiralia</taxon>
        <taxon>Lophotrochozoa</taxon>
        <taxon>Mollusca</taxon>
        <taxon>Gastropoda</taxon>
        <taxon>Caenogastropoda</taxon>
        <taxon>Littorinimorpha</taxon>
        <taxon>Littorinoidea</taxon>
        <taxon>Littorinidae</taxon>
        <taxon>Littorina</taxon>
    </lineage>
</organism>
<proteinExistence type="predicted"/>
<gene>
    <name evidence="1" type="ORF">V1264_005183</name>
</gene>
<dbReference type="AlphaFoldDB" id="A0AAN9AYZ8"/>
<reference evidence="1 2" key="1">
    <citation type="submission" date="2024-02" db="EMBL/GenBank/DDBJ databases">
        <title>Chromosome-scale genome assembly of the rough periwinkle Littorina saxatilis.</title>
        <authorList>
            <person name="De Jode A."/>
            <person name="Faria R."/>
            <person name="Formenti G."/>
            <person name="Sims Y."/>
            <person name="Smith T.P."/>
            <person name="Tracey A."/>
            <person name="Wood J.M.D."/>
            <person name="Zagrodzka Z.B."/>
            <person name="Johannesson K."/>
            <person name="Butlin R.K."/>
            <person name="Leder E.H."/>
        </authorList>
    </citation>
    <scope>NUCLEOTIDE SEQUENCE [LARGE SCALE GENOMIC DNA]</scope>
    <source>
        <strain evidence="1">Snail1</strain>
        <tissue evidence="1">Muscle</tissue>
    </source>
</reference>
<dbReference type="EMBL" id="JBAMIC010000014">
    <property type="protein sequence ID" value="KAK7095818.1"/>
    <property type="molecule type" value="Genomic_DNA"/>
</dbReference>
<protein>
    <submittedName>
        <fullName evidence="1">Uncharacterized protein</fullName>
    </submittedName>
</protein>
<dbReference type="Proteomes" id="UP001374579">
    <property type="component" value="Unassembled WGS sequence"/>
</dbReference>